<dbReference type="Pfam" id="PF05649">
    <property type="entry name" value="Peptidase_M13_N"/>
    <property type="match status" value="1"/>
</dbReference>
<evidence type="ECO:0000256" key="3">
    <source>
        <dbReference type="ARBA" id="ARBA00022670"/>
    </source>
</evidence>
<evidence type="ECO:0000256" key="1">
    <source>
        <dbReference type="ARBA" id="ARBA00001947"/>
    </source>
</evidence>
<dbReference type="AlphaFoldDB" id="A0A5C4RW79"/>
<evidence type="ECO:0000256" key="5">
    <source>
        <dbReference type="ARBA" id="ARBA00022801"/>
    </source>
</evidence>
<comment type="similarity">
    <text evidence="2">Belongs to the peptidase M13 family.</text>
</comment>
<organism evidence="11 12">
    <name type="scientific">Arenimonas terrae</name>
    <dbReference type="NCBI Taxonomy" id="2546226"/>
    <lineage>
        <taxon>Bacteria</taxon>
        <taxon>Pseudomonadati</taxon>
        <taxon>Pseudomonadota</taxon>
        <taxon>Gammaproteobacteria</taxon>
        <taxon>Lysobacterales</taxon>
        <taxon>Lysobacteraceae</taxon>
        <taxon>Arenimonas</taxon>
    </lineage>
</organism>
<evidence type="ECO:0000313" key="12">
    <source>
        <dbReference type="Proteomes" id="UP000305760"/>
    </source>
</evidence>
<keyword evidence="3" id="KW-0645">Protease</keyword>
<evidence type="ECO:0000259" key="10">
    <source>
        <dbReference type="Pfam" id="PF05649"/>
    </source>
</evidence>
<dbReference type="GO" id="GO:0005886">
    <property type="term" value="C:plasma membrane"/>
    <property type="evidence" value="ECO:0007669"/>
    <property type="project" value="TreeGrafter"/>
</dbReference>
<dbReference type="Pfam" id="PF01431">
    <property type="entry name" value="Peptidase_M13"/>
    <property type="match status" value="1"/>
</dbReference>
<dbReference type="PRINTS" id="PR00786">
    <property type="entry name" value="NEPRILYSIN"/>
</dbReference>
<keyword evidence="4" id="KW-0479">Metal-binding</keyword>
<evidence type="ECO:0000256" key="4">
    <source>
        <dbReference type="ARBA" id="ARBA00022723"/>
    </source>
</evidence>
<keyword evidence="6" id="KW-0862">Zinc</keyword>
<dbReference type="EMBL" id="SMDR01000001">
    <property type="protein sequence ID" value="TNJ35278.1"/>
    <property type="molecule type" value="Genomic_DNA"/>
</dbReference>
<sequence>MTLRSIKPLTLALAVTVALAACQKTEAPAETAAAPEPAKPLVDLAALKTPIISFQAADLDTSIAACTDLNGFVNGKWLAANPVPADRTTWGSFELLAERSLEIQQKLVENLAAQTDATGTAKLIGDVWATGMDEAAINAAGLTPIQPILDEIAAVDSPEAIAGLLRSSYAKGQGYVFGFGPSPDFKNSTVNIAYAGQAGLGLPDRGYYFDEKHASVREAYVAHIGNILKLAGADDATAAALAKDVMAFETRLAKVSMSSEELSRDVSKYYNPVSVADADALTPNFKWSAFFESQGLAAPEMFSLAQPDFHKEVNAMLADVPVATWQAYLRYQTIDNAAPFLADAFAQENFNFYGKTLRGQQEMQPRWKRVLNTINNQMGEALGQEYVEVAFSPEAKARMQTLVGNLGEALKARIEALDWMGADTKAKALEKWAAFTPKIGYPDKWRDWSGLSTARDSYIANLMATSEFNYKFNLAKIGQPVDKTEWGMSPQTVNAYYNPLANEIVFPAAILQPPFFDANADDALNYGGIGAVIGHEMIHGYDDQGSRFDAKGNFENWWSDEDMSGFKARTDKLVAQFDAYESIDGLHVNGKLTLGENIADLGGLAVAYDALQRELQNKRVAEIDGYSPDQRFFMNWATVWRRNFKPEELKVRLETDPHAPANFRAIGAPSNLPTFAAAFGCKAGDAMVRADDAKVAIW</sequence>
<proteinExistence type="inferred from homology"/>
<dbReference type="PROSITE" id="PS51257">
    <property type="entry name" value="PROKAR_LIPOPROTEIN"/>
    <property type="match status" value="1"/>
</dbReference>
<dbReference type="GO" id="GO:0016485">
    <property type="term" value="P:protein processing"/>
    <property type="evidence" value="ECO:0007669"/>
    <property type="project" value="TreeGrafter"/>
</dbReference>
<dbReference type="SUPFAM" id="SSF55486">
    <property type="entry name" value="Metalloproteases ('zincins'), catalytic domain"/>
    <property type="match status" value="1"/>
</dbReference>
<dbReference type="GO" id="GO:0004222">
    <property type="term" value="F:metalloendopeptidase activity"/>
    <property type="evidence" value="ECO:0007669"/>
    <property type="project" value="InterPro"/>
</dbReference>
<dbReference type="PANTHER" id="PTHR11733:SF167">
    <property type="entry name" value="FI17812P1-RELATED"/>
    <property type="match status" value="1"/>
</dbReference>
<dbReference type="InterPro" id="IPR008753">
    <property type="entry name" value="Peptidase_M13_N"/>
</dbReference>
<gene>
    <name evidence="11" type="ORF">E1B00_05845</name>
</gene>
<reference evidence="11 12" key="1">
    <citation type="submission" date="2019-03" db="EMBL/GenBank/DDBJ databases">
        <title>Arenimonas daejeonensis sp. nov., isolated from compost.</title>
        <authorList>
            <person name="Jeon C.O."/>
        </authorList>
    </citation>
    <scope>NUCLEOTIDE SEQUENCE [LARGE SCALE GENOMIC DNA]</scope>
    <source>
        <strain evidence="11 12">R29</strain>
    </source>
</reference>
<dbReference type="PROSITE" id="PS51885">
    <property type="entry name" value="NEPRILYSIN"/>
    <property type="match status" value="1"/>
</dbReference>
<feature type="domain" description="Peptidase M13 C-terminal" evidence="9">
    <location>
        <begin position="494"/>
        <end position="693"/>
    </location>
</feature>
<dbReference type="InterPro" id="IPR042089">
    <property type="entry name" value="Peptidase_M13_dom_2"/>
</dbReference>
<comment type="caution">
    <text evidence="11">The sequence shown here is derived from an EMBL/GenBank/DDBJ whole genome shotgun (WGS) entry which is preliminary data.</text>
</comment>
<protein>
    <submittedName>
        <fullName evidence="11">Peptidase</fullName>
    </submittedName>
</protein>
<evidence type="ECO:0000256" key="2">
    <source>
        <dbReference type="ARBA" id="ARBA00007357"/>
    </source>
</evidence>
<comment type="cofactor">
    <cofactor evidence="1">
        <name>Zn(2+)</name>
        <dbReference type="ChEBI" id="CHEBI:29105"/>
    </cofactor>
</comment>
<evidence type="ECO:0000256" key="7">
    <source>
        <dbReference type="ARBA" id="ARBA00023049"/>
    </source>
</evidence>
<feature type="domain" description="Peptidase M13 N-terminal" evidence="10">
    <location>
        <begin position="66"/>
        <end position="442"/>
    </location>
</feature>
<keyword evidence="5" id="KW-0378">Hydrolase</keyword>
<feature type="chain" id="PRO_5023086303" evidence="8">
    <location>
        <begin position="21"/>
        <end position="698"/>
    </location>
</feature>
<name>A0A5C4RW79_9GAMM</name>
<dbReference type="RefSeq" id="WP_139446561.1">
    <property type="nucleotide sequence ID" value="NZ_SMDR01000001.1"/>
</dbReference>
<keyword evidence="7" id="KW-0482">Metalloprotease</keyword>
<dbReference type="Proteomes" id="UP000305760">
    <property type="component" value="Unassembled WGS sequence"/>
</dbReference>
<accession>A0A5C4RW79</accession>
<dbReference type="InterPro" id="IPR024079">
    <property type="entry name" value="MetalloPept_cat_dom_sf"/>
</dbReference>
<evidence type="ECO:0000256" key="8">
    <source>
        <dbReference type="SAM" id="SignalP"/>
    </source>
</evidence>
<evidence type="ECO:0000259" key="9">
    <source>
        <dbReference type="Pfam" id="PF01431"/>
    </source>
</evidence>
<dbReference type="PANTHER" id="PTHR11733">
    <property type="entry name" value="ZINC METALLOPROTEASE FAMILY M13 NEPRILYSIN-RELATED"/>
    <property type="match status" value="1"/>
</dbReference>
<dbReference type="Gene3D" id="3.40.390.10">
    <property type="entry name" value="Collagenase (Catalytic Domain)"/>
    <property type="match status" value="1"/>
</dbReference>
<dbReference type="InterPro" id="IPR018497">
    <property type="entry name" value="Peptidase_M13_C"/>
</dbReference>
<dbReference type="InterPro" id="IPR000718">
    <property type="entry name" value="Peptidase_M13"/>
</dbReference>
<evidence type="ECO:0000256" key="6">
    <source>
        <dbReference type="ARBA" id="ARBA00022833"/>
    </source>
</evidence>
<dbReference type="Gene3D" id="1.10.1380.10">
    <property type="entry name" value="Neutral endopeptidase , domain2"/>
    <property type="match status" value="1"/>
</dbReference>
<feature type="signal peptide" evidence="8">
    <location>
        <begin position="1"/>
        <end position="20"/>
    </location>
</feature>
<dbReference type="GO" id="GO:0046872">
    <property type="term" value="F:metal ion binding"/>
    <property type="evidence" value="ECO:0007669"/>
    <property type="project" value="UniProtKB-KW"/>
</dbReference>
<dbReference type="OrthoDB" id="9775677at2"/>
<keyword evidence="12" id="KW-1185">Reference proteome</keyword>
<dbReference type="CDD" id="cd08662">
    <property type="entry name" value="M13"/>
    <property type="match status" value="1"/>
</dbReference>
<keyword evidence="8" id="KW-0732">Signal</keyword>
<evidence type="ECO:0000313" key="11">
    <source>
        <dbReference type="EMBL" id="TNJ35278.1"/>
    </source>
</evidence>